<evidence type="ECO:0000313" key="2">
    <source>
        <dbReference type="Proteomes" id="UP001140234"/>
    </source>
</evidence>
<comment type="caution">
    <text evidence="1">The sequence shown here is derived from an EMBL/GenBank/DDBJ whole genome shotgun (WGS) entry which is preliminary data.</text>
</comment>
<feature type="non-terminal residue" evidence="1">
    <location>
        <position position="197"/>
    </location>
</feature>
<dbReference type="Proteomes" id="UP001140234">
    <property type="component" value="Unassembled WGS sequence"/>
</dbReference>
<dbReference type="EMBL" id="JANBUJ010004223">
    <property type="protein sequence ID" value="KAJ2758087.1"/>
    <property type="molecule type" value="Genomic_DNA"/>
</dbReference>
<evidence type="ECO:0000313" key="1">
    <source>
        <dbReference type="EMBL" id="KAJ2758087.1"/>
    </source>
</evidence>
<name>A0ACC1JIH1_9FUNG</name>
<keyword evidence="2" id="KW-1185">Reference proteome</keyword>
<gene>
    <name evidence="1" type="ORF">IWQ57_006922</name>
</gene>
<proteinExistence type="predicted"/>
<sequence length="197" mass="21607">MIRSGWRLQISNISDIPEHGVHIDVEDYALRLAEQADSLRDRARRRARDRANQDRRVYWFEPGDLVTAKRTDVFAPLLSSVRYRRLGPFTVMRRFDTVAFLADMDGVPLARSVPCDRLTLYTLDAEDAQAGEVPEVVRASSEEAGRELGTEPPEAGGVGPFAASSGGSGGGSSGVPRGPPPMDAPDQPEDDNQRDDE</sequence>
<reference evidence="1" key="1">
    <citation type="submission" date="2022-07" db="EMBL/GenBank/DDBJ databases">
        <title>Phylogenomic reconstructions and comparative analyses of Kickxellomycotina fungi.</title>
        <authorList>
            <person name="Reynolds N.K."/>
            <person name="Stajich J.E."/>
            <person name="Barry K."/>
            <person name="Grigoriev I.V."/>
            <person name="Crous P."/>
            <person name="Smith M.E."/>
        </authorList>
    </citation>
    <scope>NUCLEOTIDE SEQUENCE</scope>
    <source>
        <strain evidence="1">CBS 109366</strain>
    </source>
</reference>
<organism evidence="1 2">
    <name type="scientific">Coemansia nantahalensis</name>
    <dbReference type="NCBI Taxonomy" id="2789366"/>
    <lineage>
        <taxon>Eukaryota</taxon>
        <taxon>Fungi</taxon>
        <taxon>Fungi incertae sedis</taxon>
        <taxon>Zoopagomycota</taxon>
        <taxon>Kickxellomycotina</taxon>
        <taxon>Kickxellomycetes</taxon>
        <taxon>Kickxellales</taxon>
        <taxon>Kickxellaceae</taxon>
        <taxon>Coemansia</taxon>
    </lineage>
</organism>
<protein>
    <submittedName>
        <fullName evidence="1">Uncharacterized protein</fullName>
    </submittedName>
</protein>
<accession>A0ACC1JIH1</accession>